<evidence type="ECO:0000313" key="3">
    <source>
        <dbReference type="EMBL" id="QOW11640.1"/>
    </source>
</evidence>
<dbReference type="RefSeq" id="WP_193811811.1">
    <property type="nucleotide sequence ID" value="NZ_CP040442.1"/>
</dbReference>
<keyword evidence="1" id="KW-1133">Transmembrane helix</keyword>
<evidence type="ECO:0000259" key="2">
    <source>
        <dbReference type="Pfam" id="PF03432"/>
    </source>
</evidence>
<gene>
    <name evidence="3" type="ORF">Q73A0000_15290</name>
</gene>
<dbReference type="EMBL" id="CP040442">
    <property type="protein sequence ID" value="QOW11640.1"/>
    <property type="molecule type" value="Genomic_DNA"/>
</dbReference>
<evidence type="ECO:0000256" key="1">
    <source>
        <dbReference type="SAM" id="Phobius"/>
    </source>
</evidence>
<organism evidence="3 4">
    <name type="scientific">Kaistella flava</name>
    <name type="common">ex Peng et al. 2021</name>
    <dbReference type="NCBI Taxonomy" id="2038776"/>
    <lineage>
        <taxon>Bacteria</taxon>
        <taxon>Pseudomonadati</taxon>
        <taxon>Bacteroidota</taxon>
        <taxon>Flavobacteriia</taxon>
        <taxon>Flavobacteriales</taxon>
        <taxon>Weeksellaceae</taxon>
        <taxon>Chryseobacterium group</taxon>
        <taxon>Kaistella</taxon>
    </lineage>
</organism>
<dbReference type="InterPro" id="IPR005094">
    <property type="entry name" value="Endonuclease_MobA/VirD2"/>
</dbReference>
<proteinExistence type="predicted"/>
<dbReference type="KEGG" id="kfa:Q73A0000_15290"/>
<protein>
    <recommendedName>
        <fullName evidence="2">MobA/VirD2-like nuclease domain-containing protein</fullName>
    </recommendedName>
</protein>
<accession>A0A7M2YC80</accession>
<sequence length="600" mass="68856">MNNSATTRAISKIALEYNGNDKGMAIGAASNFLLSSNPEHQYQEMKTVADRNSNVKKWALTGYISPPNEITKPLSDEELTEIAIEALYKIGVTDKNQYRLDIHNSTKQKHIHFIANRIDINGKCTVKAHDVGKRFGDAIRQICKERNLKTDVEIGIDKKAFMMKNLTDSLKCSNSFDELISEMKKRGFVTELSKNEKIGISGMRIILKSDINHQTQRKYKPGYKLSEISSTLKIAEIKIFFDLKNIVDQQLKAFCSLKELRESLYREGWAIKVQYKTEFRPNQKNEVQDVWIKRREVTTGSKDKDGFFYNKYDGFSLSAIGVDYQNIENLVNIVAQSSVFSASNKNENVLEIALDAVEDVLKPNYVSQAEDEWWKKKKKLNDKSKLITMENNDQFEESKSDGFELLENVIKSNEENIKSNNDRIENYSKLAFAFEDHFNMMGQTQLDFEAVGEIYKEAMKFHELESVKRTEFLQNIPTTIEAALSPETVGYFEKIDSKIKEMKTLTWFGLGTMVLGIMILVISINFATNWYKESIRSKSELRADILNKIAGEGKKIYDESEVNTLSENTKLMQLWIKNNPKKAEDFLRFKDGYDASKTGK</sequence>
<reference evidence="3 4" key="1">
    <citation type="submission" date="2019-05" db="EMBL/GenBank/DDBJ databases">
        <title>Chryseobacterium sp. isolated from King George Island, maritime Antarctica.</title>
        <authorList>
            <person name="Peng X."/>
        </authorList>
    </citation>
    <scope>NUCLEOTIDE SEQUENCE [LARGE SCALE GENOMIC DNA]</scope>
    <source>
        <strain evidence="3 4">7-3A</strain>
    </source>
</reference>
<name>A0A7M2YC80_9FLAO</name>
<keyword evidence="4" id="KW-1185">Reference proteome</keyword>
<feature type="domain" description="MobA/VirD2-like nuclease" evidence="2">
    <location>
        <begin position="17"/>
        <end position="148"/>
    </location>
</feature>
<keyword evidence="1" id="KW-0472">Membrane</keyword>
<dbReference type="AlphaFoldDB" id="A0A7M2YC80"/>
<feature type="transmembrane region" description="Helical" evidence="1">
    <location>
        <begin position="505"/>
        <end position="528"/>
    </location>
</feature>
<keyword evidence="1" id="KW-0812">Transmembrane</keyword>
<dbReference type="Proteomes" id="UP000594195">
    <property type="component" value="Chromosome"/>
</dbReference>
<dbReference type="Pfam" id="PF03432">
    <property type="entry name" value="Relaxase"/>
    <property type="match status" value="1"/>
</dbReference>
<evidence type="ECO:0000313" key="4">
    <source>
        <dbReference type="Proteomes" id="UP000594195"/>
    </source>
</evidence>